<reference evidence="2" key="1">
    <citation type="journal article" date="2012" name="Nat. Biotechnol.">
        <title>Reference genome sequence of the model plant Setaria.</title>
        <authorList>
            <person name="Bennetzen J.L."/>
            <person name="Schmutz J."/>
            <person name="Wang H."/>
            <person name="Percifield R."/>
            <person name="Hawkins J."/>
            <person name="Pontaroli A.C."/>
            <person name="Estep M."/>
            <person name="Feng L."/>
            <person name="Vaughn J.N."/>
            <person name="Grimwood J."/>
            <person name="Jenkins J."/>
            <person name="Barry K."/>
            <person name="Lindquist E."/>
            <person name="Hellsten U."/>
            <person name="Deshpande S."/>
            <person name="Wang X."/>
            <person name="Wu X."/>
            <person name="Mitros T."/>
            <person name="Triplett J."/>
            <person name="Yang X."/>
            <person name="Ye C.Y."/>
            <person name="Mauro-Herrera M."/>
            <person name="Wang L."/>
            <person name="Li P."/>
            <person name="Sharma M."/>
            <person name="Sharma R."/>
            <person name="Ronald P.C."/>
            <person name="Panaud O."/>
            <person name="Kellogg E.A."/>
            <person name="Brutnell T.P."/>
            <person name="Doust A.N."/>
            <person name="Tuskan G.A."/>
            <person name="Rokhsar D."/>
            <person name="Devos K.M."/>
        </authorList>
    </citation>
    <scope>NUCLEOTIDE SEQUENCE [LARGE SCALE GENOMIC DNA]</scope>
    <source>
        <strain evidence="2">cv. Yugu1</strain>
    </source>
</reference>
<dbReference type="AlphaFoldDB" id="K4A4C2"/>
<dbReference type="HOGENOM" id="CLU_3407004_0_0_1"/>
<sequence length="30" mass="3354">MDIISNKATRSGGHHCCKEQKENGVVELIR</sequence>
<dbReference type="InParanoid" id="K4A4C2"/>
<dbReference type="EMBL" id="AGNK02001079">
    <property type="status" value="NOT_ANNOTATED_CDS"/>
    <property type="molecule type" value="Genomic_DNA"/>
</dbReference>
<accession>K4A4C2</accession>
<dbReference type="Gramene" id="KQL24487">
    <property type="protein sequence ID" value="KQL24487"/>
    <property type="gene ID" value="SETIT_033726mg"/>
</dbReference>
<evidence type="ECO:0000313" key="2">
    <source>
        <dbReference type="Proteomes" id="UP000004995"/>
    </source>
</evidence>
<dbReference type="EnsemblPlants" id="KQL24487">
    <property type="protein sequence ID" value="KQL24487"/>
    <property type="gene ID" value="SETIT_033726mg"/>
</dbReference>
<name>K4A4C2_SETIT</name>
<evidence type="ECO:0000313" key="1">
    <source>
        <dbReference type="EnsemblPlants" id="KQL24487"/>
    </source>
</evidence>
<protein>
    <submittedName>
        <fullName evidence="1">Uncharacterized protein</fullName>
    </submittedName>
</protein>
<keyword evidence="2" id="KW-1185">Reference proteome</keyword>
<proteinExistence type="predicted"/>
<dbReference type="Proteomes" id="UP000004995">
    <property type="component" value="Unassembled WGS sequence"/>
</dbReference>
<organism evidence="1 2">
    <name type="scientific">Setaria italica</name>
    <name type="common">Foxtail millet</name>
    <name type="synonym">Panicum italicum</name>
    <dbReference type="NCBI Taxonomy" id="4555"/>
    <lineage>
        <taxon>Eukaryota</taxon>
        <taxon>Viridiplantae</taxon>
        <taxon>Streptophyta</taxon>
        <taxon>Embryophyta</taxon>
        <taxon>Tracheophyta</taxon>
        <taxon>Spermatophyta</taxon>
        <taxon>Magnoliopsida</taxon>
        <taxon>Liliopsida</taxon>
        <taxon>Poales</taxon>
        <taxon>Poaceae</taxon>
        <taxon>PACMAD clade</taxon>
        <taxon>Panicoideae</taxon>
        <taxon>Panicodae</taxon>
        <taxon>Paniceae</taxon>
        <taxon>Cenchrinae</taxon>
        <taxon>Setaria</taxon>
    </lineage>
</organism>
<reference evidence="1" key="2">
    <citation type="submission" date="2018-08" db="UniProtKB">
        <authorList>
            <consortium name="EnsemblPlants"/>
        </authorList>
    </citation>
    <scope>IDENTIFICATION</scope>
    <source>
        <strain evidence="1">Yugu1</strain>
    </source>
</reference>